<dbReference type="AlphaFoldDB" id="A0A5B7CUI7"/>
<reference evidence="1 2" key="1">
    <citation type="submission" date="2019-05" db="EMBL/GenBank/DDBJ databases">
        <title>Another draft genome of Portunus trituberculatus and its Hox gene families provides insights of decapod evolution.</title>
        <authorList>
            <person name="Jeong J.-H."/>
            <person name="Song I."/>
            <person name="Kim S."/>
            <person name="Choi T."/>
            <person name="Kim D."/>
            <person name="Ryu S."/>
            <person name="Kim W."/>
        </authorList>
    </citation>
    <scope>NUCLEOTIDE SEQUENCE [LARGE SCALE GENOMIC DNA]</scope>
    <source>
        <tissue evidence="1">Muscle</tissue>
    </source>
</reference>
<keyword evidence="2" id="KW-1185">Reference proteome</keyword>
<proteinExistence type="predicted"/>
<name>A0A5B7CUI7_PORTR</name>
<comment type="caution">
    <text evidence="1">The sequence shown here is derived from an EMBL/GenBank/DDBJ whole genome shotgun (WGS) entry which is preliminary data.</text>
</comment>
<accession>A0A5B7CUI7</accession>
<evidence type="ECO:0000313" key="2">
    <source>
        <dbReference type="Proteomes" id="UP000324222"/>
    </source>
</evidence>
<dbReference type="Proteomes" id="UP000324222">
    <property type="component" value="Unassembled WGS sequence"/>
</dbReference>
<gene>
    <name evidence="1" type="ORF">E2C01_005200</name>
</gene>
<organism evidence="1 2">
    <name type="scientific">Portunus trituberculatus</name>
    <name type="common">Swimming crab</name>
    <name type="synonym">Neptunus trituberculatus</name>
    <dbReference type="NCBI Taxonomy" id="210409"/>
    <lineage>
        <taxon>Eukaryota</taxon>
        <taxon>Metazoa</taxon>
        <taxon>Ecdysozoa</taxon>
        <taxon>Arthropoda</taxon>
        <taxon>Crustacea</taxon>
        <taxon>Multicrustacea</taxon>
        <taxon>Malacostraca</taxon>
        <taxon>Eumalacostraca</taxon>
        <taxon>Eucarida</taxon>
        <taxon>Decapoda</taxon>
        <taxon>Pleocyemata</taxon>
        <taxon>Brachyura</taxon>
        <taxon>Eubrachyura</taxon>
        <taxon>Portunoidea</taxon>
        <taxon>Portunidae</taxon>
        <taxon>Portuninae</taxon>
        <taxon>Portunus</taxon>
    </lineage>
</organism>
<evidence type="ECO:0000313" key="1">
    <source>
        <dbReference type="EMBL" id="MPC12501.1"/>
    </source>
</evidence>
<protein>
    <submittedName>
        <fullName evidence="1">Uncharacterized protein</fullName>
    </submittedName>
</protein>
<sequence>MPVLVPRCSRLPPGCRTVPRIKADSRHFTRNKTNLDGVVHPRKKLMKVMPPERGGVQVFPCVPAAAAAATATATGWSLST</sequence>
<dbReference type="EMBL" id="VSRR010000219">
    <property type="protein sequence ID" value="MPC12501.1"/>
    <property type="molecule type" value="Genomic_DNA"/>
</dbReference>